<protein>
    <submittedName>
        <fullName evidence="2">Neurogenic locus notch like protein 3</fullName>
    </submittedName>
</protein>
<organism evidence="2 3">
    <name type="scientific">Pteropus alecto</name>
    <name type="common">Black flying fox</name>
    <dbReference type="NCBI Taxonomy" id="9402"/>
    <lineage>
        <taxon>Eukaryota</taxon>
        <taxon>Metazoa</taxon>
        <taxon>Chordata</taxon>
        <taxon>Craniata</taxon>
        <taxon>Vertebrata</taxon>
        <taxon>Euteleostomi</taxon>
        <taxon>Mammalia</taxon>
        <taxon>Eutheria</taxon>
        <taxon>Laurasiatheria</taxon>
        <taxon>Chiroptera</taxon>
        <taxon>Yinpterochiroptera</taxon>
        <taxon>Pteropodoidea</taxon>
        <taxon>Pteropodidae</taxon>
        <taxon>Pteropodinae</taxon>
        <taxon>Pteropus</taxon>
    </lineage>
</organism>
<dbReference type="InParanoid" id="L5JTZ9"/>
<evidence type="ECO:0000256" key="1">
    <source>
        <dbReference type="SAM" id="SignalP"/>
    </source>
</evidence>
<keyword evidence="1" id="KW-0732">Signal</keyword>
<reference evidence="3" key="1">
    <citation type="journal article" date="2013" name="Science">
        <title>Comparative analysis of bat genomes provides insight into the evolution of flight and immunity.</title>
        <authorList>
            <person name="Zhang G."/>
            <person name="Cowled C."/>
            <person name="Shi Z."/>
            <person name="Huang Z."/>
            <person name="Bishop-Lilly K.A."/>
            <person name="Fang X."/>
            <person name="Wynne J.W."/>
            <person name="Xiong Z."/>
            <person name="Baker M.L."/>
            <person name="Zhao W."/>
            <person name="Tachedjian M."/>
            <person name="Zhu Y."/>
            <person name="Zhou P."/>
            <person name="Jiang X."/>
            <person name="Ng J."/>
            <person name="Yang L."/>
            <person name="Wu L."/>
            <person name="Xiao J."/>
            <person name="Feng Y."/>
            <person name="Chen Y."/>
            <person name="Sun X."/>
            <person name="Zhang Y."/>
            <person name="Marsh G.A."/>
            <person name="Crameri G."/>
            <person name="Broder C.C."/>
            <person name="Frey K.G."/>
            <person name="Wang L.F."/>
            <person name="Wang J."/>
        </authorList>
    </citation>
    <scope>NUCLEOTIDE SEQUENCE [LARGE SCALE GENOMIC DNA]</scope>
</reference>
<gene>
    <name evidence="2" type="ORF">PAL_GLEAN10000738</name>
</gene>
<accession>L5JTZ9</accession>
<evidence type="ECO:0000313" key="2">
    <source>
        <dbReference type="EMBL" id="ELK02929.1"/>
    </source>
</evidence>
<dbReference type="Proteomes" id="UP000010552">
    <property type="component" value="Unassembled WGS sequence"/>
</dbReference>
<name>L5JTZ9_PTEAL</name>
<sequence length="52" mass="5135">MSPLPPLPSVRALPLLLLLAGPGAAAPPCLDGSPCANGGRCTQLPSREAACL</sequence>
<keyword evidence="3" id="KW-1185">Reference proteome</keyword>
<dbReference type="EMBL" id="KB031115">
    <property type="protein sequence ID" value="ELK02929.1"/>
    <property type="molecule type" value="Genomic_DNA"/>
</dbReference>
<proteinExistence type="predicted"/>
<feature type="signal peptide" evidence="1">
    <location>
        <begin position="1"/>
        <end position="25"/>
    </location>
</feature>
<dbReference type="STRING" id="9402.L5JTZ9"/>
<dbReference type="AlphaFoldDB" id="L5JTZ9"/>
<feature type="chain" id="PRO_5003968484" evidence="1">
    <location>
        <begin position="26"/>
        <end position="52"/>
    </location>
</feature>
<evidence type="ECO:0000313" key="3">
    <source>
        <dbReference type="Proteomes" id="UP000010552"/>
    </source>
</evidence>